<dbReference type="SUPFAM" id="SSF48403">
    <property type="entry name" value="Ankyrin repeat"/>
    <property type="match status" value="2"/>
</dbReference>
<evidence type="ECO:0000256" key="2">
    <source>
        <dbReference type="ARBA" id="ARBA00023043"/>
    </source>
</evidence>
<accession>A0A183E4E2</accession>
<keyword evidence="2 3" id="KW-0040">ANK repeat</keyword>
<dbReference type="WBParaSite" id="GPUH_0001585501-mRNA-1">
    <property type="protein sequence ID" value="GPUH_0001585501-mRNA-1"/>
    <property type="gene ID" value="GPUH_0001585501"/>
</dbReference>
<dbReference type="InterPro" id="IPR036770">
    <property type="entry name" value="Ankyrin_rpt-contain_sf"/>
</dbReference>
<evidence type="ECO:0000256" key="1">
    <source>
        <dbReference type="ARBA" id="ARBA00022737"/>
    </source>
</evidence>
<organism evidence="4">
    <name type="scientific">Gongylonema pulchrum</name>
    <dbReference type="NCBI Taxonomy" id="637853"/>
    <lineage>
        <taxon>Eukaryota</taxon>
        <taxon>Metazoa</taxon>
        <taxon>Ecdysozoa</taxon>
        <taxon>Nematoda</taxon>
        <taxon>Chromadorea</taxon>
        <taxon>Rhabditida</taxon>
        <taxon>Spirurina</taxon>
        <taxon>Spiruromorpha</taxon>
        <taxon>Spiruroidea</taxon>
        <taxon>Gongylonematidae</taxon>
        <taxon>Gongylonema</taxon>
    </lineage>
</organism>
<dbReference type="AlphaFoldDB" id="A0A183E4E2"/>
<dbReference type="Gene3D" id="1.25.40.20">
    <property type="entry name" value="Ankyrin repeat-containing domain"/>
    <property type="match status" value="2"/>
</dbReference>
<dbReference type="PROSITE" id="PS50088">
    <property type="entry name" value="ANK_REPEAT"/>
    <property type="match status" value="1"/>
</dbReference>
<protein>
    <submittedName>
        <fullName evidence="4">ANK_REP_REGION domain-containing protein</fullName>
    </submittedName>
</protein>
<dbReference type="SMART" id="SM00248">
    <property type="entry name" value="ANK"/>
    <property type="match status" value="4"/>
</dbReference>
<reference evidence="4" key="1">
    <citation type="submission" date="2016-06" db="UniProtKB">
        <authorList>
            <consortium name="WormBaseParasite"/>
        </authorList>
    </citation>
    <scope>IDENTIFICATION</scope>
</reference>
<evidence type="ECO:0000313" key="4">
    <source>
        <dbReference type="WBParaSite" id="GPUH_0001585501-mRNA-1"/>
    </source>
</evidence>
<dbReference type="InterPro" id="IPR002110">
    <property type="entry name" value="Ankyrin_rpt"/>
</dbReference>
<name>A0A183E4E2_9BILA</name>
<dbReference type="PANTHER" id="PTHR24198:SF165">
    <property type="entry name" value="ANKYRIN REPEAT-CONTAINING PROTEIN-RELATED"/>
    <property type="match status" value="1"/>
</dbReference>
<sequence length="534" mass="60125">LSKTNVDVFVEPLEWFIKNGTGLYMRDKNGCLPLHYCFISLERDVFARMTIDPVAVLSILLDAMQTGVGIDTADNEGYTALHYSALFGANICAVTLLQTGACLNSENSDGNTPLALAVLRKHEACALTLVQSKCNVNSKVHLVKRKKKQKNPPESNAWVWIPRRRAPEEAEPPETIPNLIVRNEWQGIVYVLLNILSKNVTTVGSLLRAALQYRKYNLAQTLLGMFRTLLQGESAAQTTSLLEELDLFYVFAANLESDAVSESVSKALNGLFSLGCKWYRKENDGRHRSRVVELLASNGHFQFMKALYDLDQKSPEPFWDSIYYEPNNRPSKNIKFWLKHFAAKFGINSLMLYQRPAFYGMTPCLPRQPVPEFCQETPLIRAIQCSQIALVRFLLQEADLQTDVNKPDEFGITPLMHACMINSDKIVQLLFDPVAFQSQNDGAEQSDTANPENKRKAVTRKFVLKTNLDPCRQSVISERLAFGGGKVKSFMHFMLEPCGWENVNLLEAICRSFPAAKNLIAPSERQRKGNQGSF</sequence>
<proteinExistence type="predicted"/>
<feature type="repeat" description="ANK" evidence="3">
    <location>
        <begin position="76"/>
        <end position="108"/>
    </location>
</feature>
<evidence type="ECO:0000256" key="3">
    <source>
        <dbReference type="PROSITE-ProRule" id="PRU00023"/>
    </source>
</evidence>
<dbReference type="PANTHER" id="PTHR24198">
    <property type="entry name" value="ANKYRIN REPEAT AND PROTEIN KINASE DOMAIN-CONTAINING PROTEIN"/>
    <property type="match status" value="1"/>
</dbReference>
<dbReference type="Pfam" id="PF12796">
    <property type="entry name" value="Ank_2"/>
    <property type="match status" value="2"/>
</dbReference>
<keyword evidence="1" id="KW-0677">Repeat</keyword>